<keyword evidence="3" id="KW-1185">Reference proteome</keyword>
<dbReference type="Pfam" id="PF07963">
    <property type="entry name" value="N_methyl"/>
    <property type="match status" value="1"/>
</dbReference>
<dbReference type="InterPro" id="IPR045584">
    <property type="entry name" value="Pilin-like"/>
</dbReference>
<evidence type="ECO:0000256" key="1">
    <source>
        <dbReference type="SAM" id="Phobius"/>
    </source>
</evidence>
<protein>
    <submittedName>
        <fullName evidence="2">MSHA biogenesis protein MshO</fullName>
    </submittedName>
</protein>
<keyword evidence="1" id="KW-0812">Transmembrane</keyword>
<reference evidence="3" key="1">
    <citation type="submission" date="2016-10" db="EMBL/GenBank/DDBJ databases">
        <authorList>
            <person name="Varghese N."/>
            <person name="Submissions S."/>
        </authorList>
    </citation>
    <scope>NUCLEOTIDE SEQUENCE [LARGE SCALE GENOMIC DNA]</scope>
    <source>
        <strain evidence="3">CGMCC 1.11014</strain>
    </source>
</reference>
<evidence type="ECO:0000313" key="3">
    <source>
        <dbReference type="Proteomes" id="UP000199391"/>
    </source>
</evidence>
<name>A0A1I7L5N2_9BURK</name>
<dbReference type="NCBIfam" id="TIGR02532">
    <property type="entry name" value="IV_pilin_GFxxxE"/>
    <property type="match status" value="1"/>
</dbReference>
<keyword evidence="1" id="KW-0472">Membrane</keyword>
<proteinExistence type="predicted"/>
<feature type="transmembrane region" description="Helical" evidence="1">
    <location>
        <begin position="12"/>
        <end position="34"/>
    </location>
</feature>
<dbReference type="PROSITE" id="PS00409">
    <property type="entry name" value="PROKAR_NTER_METHYL"/>
    <property type="match status" value="1"/>
</dbReference>
<organism evidence="2 3">
    <name type="scientific">Pseudoduganella namucuonensis</name>
    <dbReference type="NCBI Taxonomy" id="1035707"/>
    <lineage>
        <taxon>Bacteria</taxon>
        <taxon>Pseudomonadati</taxon>
        <taxon>Pseudomonadota</taxon>
        <taxon>Betaproteobacteria</taxon>
        <taxon>Burkholderiales</taxon>
        <taxon>Oxalobacteraceae</taxon>
        <taxon>Telluria group</taxon>
        <taxon>Pseudoduganella</taxon>
    </lineage>
</organism>
<dbReference type="EMBL" id="FPBO01000023">
    <property type="protein sequence ID" value="SFV05082.1"/>
    <property type="molecule type" value="Genomic_DNA"/>
</dbReference>
<dbReference type="RefSeq" id="WP_177307424.1">
    <property type="nucleotide sequence ID" value="NZ_FPBO01000023.1"/>
</dbReference>
<evidence type="ECO:0000313" key="2">
    <source>
        <dbReference type="EMBL" id="SFV05082.1"/>
    </source>
</evidence>
<dbReference type="InterPro" id="IPR012902">
    <property type="entry name" value="N_methyl_site"/>
</dbReference>
<dbReference type="SUPFAM" id="SSF54523">
    <property type="entry name" value="Pili subunits"/>
    <property type="match status" value="1"/>
</dbReference>
<accession>A0A1I7L5N2</accession>
<gene>
    <name evidence="2" type="ORF">SAMN05216552_102394</name>
</gene>
<dbReference type="Gene3D" id="3.30.700.10">
    <property type="entry name" value="Glycoprotein, Type 4 Pilin"/>
    <property type="match status" value="1"/>
</dbReference>
<dbReference type="Proteomes" id="UP000199391">
    <property type="component" value="Unassembled WGS sequence"/>
</dbReference>
<sequence>MKKTSGFTLVELIVVMVIVGILAGTMAIFFVPAVQNYAAVGRRAVLTDMADGVMRTMSRDIRSAVPNSIRQPNNSCFELVPTSAGGRFRSGPDTVWDAGTPANPTMPVNTATTTAVFDVITLISPAPAAGDWIVVDNQNTDDVYNGVNRAAVQGVGFAPGATGAHRITLATPFQFPPGQASARFVVVRNAQQAVFHVCSNPGISTDGQNNGTGTLYRFSPYPFSGSAATCPTPAASTPVLATHVESCTITYNPTPGAAQASGYVQIDLKLTDRGESVRIQFGTHTDNVP</sequence>
<dbReference type="AlphaFoldDB" id="A0A1I7L5N2"/>
<keyword evidence="1" id="KW-1133">Transmembrane helix</keyword>
<dbReference type="STRING" id="1035707.SAMN05216552_102394"/>